<keyword evidence="4" id="KW-0804">Transcription</keyword>
<dbReference type="InterPro" id="IPR009057">
    <property type="entry name" value="Homeodomain-like_sf"/>
</dbReference>
<dbReference type="InterPro" id="IPR050204">
    <property type="entry name" value="AraC_XylS_family_regulators"/>
</dbReference>
<dbReference type="Pfam" id="PF12833">
    <property type="entry name" value="HTH_18"/>
    <property type="match status" value="1"/>
</dbReference>
<dbReference type="SUPFAM" id="SSF46689">
    <property type="entry name" value="Homeodomain-like"/>
    <property type="match status" value="1"/>
</dbReference>
<dbReference type="GO" id="GO:0005737">
    <property type="term" value="C:cytoplasm"/>
    <property type="evidence" value="ECO:0007669"/>
    <property type="project" value="UniProtKB-SubCell"/>
</dbReference>
<evidence type="ECO:0000259" key="6">
    <source>
        <dbReference type="PROSITE" id="PS01124"/>
    </source>
</evidence>
<comment type="subcellular location">
    <subcellularLocation>
        <location evidence="1">Cytoplasm</location>
    </subcellularLocation>
</comment>
<dbReference type="PROSITE" id="PS01124">
    <property type="entry name" value="HTH_ARAC_FAMILY_2"/>
    <property type="match status" value="1"/>
</dbReference>
<protein>
    <submittedName>
        <fullName evidence="7">Helix-turn-helix transcriptional regulator</fullName>
    </submittedName>
</protein>
<dbReference type="InterPro" id="IPR018062">
    <property type="entry name" value="HTH_AraC-typ_CS"/>
</dbReference>
<reference evidence="7 8" key="1">
    <citation type="submission" date="2020-08" db="EMBL/GenBank/DDBJ databases">
        <title>Pseudomonas sp. nov.</title>
        <authorList>
            <person name="Gieschler S."/>
            <person name="Fiedler G."/>
            <person name="Brinks E."/>
            <person name="Boehnlein C."/>
            <person name="Franz C.M.A.P."/>
            <person name="Kabisch J."/>
        </authorList>
    </citation>
    <scope>NUCLEOTIDE SEQUENCE [LARGE SCALE GENOMIC DNA]</scope>
    <source>
        <strain evidence="7 8">MBT-1</strain>
    </source>
</reference>
<feature type="domain" description="HTH araC/xylS-type" evidence="6">
    <location>
        <begin position="210"/>
        <end position="309"/>
    </location>
</feature>
<evidence type="ECO:0000256" key="3">
    <source>
        <dbReference type="ARBA" id="ARBA00023125"/>
    </source>
</evidence>
<evidence type="ECO:0000313" key="8">
    <source>
        <dbReference type="Proteomes" id="UP000526003"/>
    </source>
</evidence>
<evidence type="ECO:0000256" key="2">
    <source>
        <dbReference type="ARBA" id="ARBA00023015"/>
    </source>
</evidence>
<keyword evidence="2" id="KW-0805">Transcription regulation</keyword>
<comment type="caution">
    <text evidence="7">The sequence shown here is derived from an EMBL/GenBank/DDBJ whole genome shotgun (WGS) entry which is preliminary data.</text>
</comment>
<dbReference type="RefSeq" id="WP_185818028.1">
    <property type="nucleotide sequence ID" value="NZ_JACMYG010000003.1"/>
</dbReference>
<dbReference type="Gene3D" id="1.10.10.60">
    <property type="entry name" value="Homeodomain-like"/>
    <property type="match status" value="1"/>
</dbReference>
<dbReference type="GO" id="GO:0043565">
    <property type="term" value="F:sequence-specific DNA binding"/>
    <property type="evidence" value="ECO:0007669"/>
    <property type="project" value="InterPro"/>
</dbReference>
<evidence type="ECO:0000256" key="1">
    <source>
        <dbReference type="ARBA" id="ARBA00004496"/>
    </source>
</evidence>
<proteinExistence type="predicted"/>
<evidence type="ECO:0000256" key="5">
    <source>
        <dbReference type="ARBA" id="ARBA00037345"/>
    </source>
</evidence>
<dbReference type="GO" id="GO:0009893">
    <property type="term" value="P:positive regulation of metabolic process"/>
    <property type="evidence" value="ECO:0007669"/>
    <property type="project" value="UniProtKB-ARBA"/>
</dbReference>
<dbReference type="SMART" id="SM00342">
    <property type="entry name" value="HTH_ARAC"/>
    <property type="match status" value="1"/>
</dbReference>
<dbReference type="Proteomes" id="UP000526003">
    <property type="component" value="Unassembled WGS sequence"/>
</dbReference>
<dbReference type="EMBL" id="JACMYG010000003">
    <property type="protein sequence ID" value="MBC2688977.1"/>
    <property type="molecule type" value="Genomic_DNA"/>
</dbReference>
<gene>
    <name evidence="7" type="ORF">H7995_04105</name>
</gene>
<keyword evidence="3" id="KW-0238">DNA-binding</keyword>
<organism evidence="7 8">
    <name type="scientific">Pseudomonas kielensis</name>
    <dbReference type="NCBI Taxonomy" id="2762577"/>
    <lineage>
        <taxon>Bacteria</taxon>
        <taxon>Pseudomonadati</taxon>
        <taxon>Pseudomonadota</taxon>
        <taxon>Gammaproteobacteria</taxon>
        <taxon>Pseudomonadales</taxon>
        <taxon>Pseudomonadaceae</taxon>
        <taxon>Pseudomonas</taxon>
    </lineage>
</organism>
<keyword evidence="8" id="KW-1185">Reference proteome</keyword>
<accession>A0A7X1GAL7</accession>
<dbReference type="PANTHER" id="PTHR46796:SF12">
    <property type="entry name" value="HTH-TYPE DNA-BINDING TRANSCRIPTIONAL ACTIVATOR EUTR"/>
    <property type="match status" value="1"/>
</dbReference>
<dbReference type="AlphaFoldDB" id="A0A7X1GAL7"/>
<dbReference type="GO" id="GO:0003700">
    <property type="term" value="F:DNA-binding transcription factor activity"/>
    <property type="evidence" value="ECO:0007669"/>
    <property type="project" value="InterPro"/>
</dbReference>
<evidence type="ECO:0000313" key="7">
    <source>
        <dbReference type="EMBL" id="MBC2688977.1"/>
    </source>
</evidence>
<name>A0A7X1GAL7_9PSED</name>
<dbReference type="InterPro" id="IPR018060">
    <property type="entry name" value="HTH_AraC"/>
</dbReference>
<evidence type="ECO:0000256" key="4">
    <source>
        <dbReference type="ARBA" id="ARBA00023163"/>
    </source>
</evidence>
<sequence length="312" mass="35571">MSALPTPALLTLESVALDELSTGNDQWHIDFSSVEKHACIHRLKHMRGPRLRHSRFDFKCSISAVSCVPEGHITFALSQSSTGRPTWNHQRLYPNEMVVLYSGEPVHYLCEPNEALFTVTTTLEHYEQCRELYGTTDVLKQRQGQRYQAHDHYSVLNAVNAISVSLNQRHPPDVVSGSQWEATLLSSLLQALSPRQDSAREAPLRRHIASQAIEYLHAHAHTALCMEQLTQTLGTHGRTLHQGFVETFGTTPMAYLRTLRLSNARHDLLTQRWPTVTETAMHWNFFHLGRFSQDYQRTYGESPSQTMRRNSA</sequence>
<comment type="function">
    <text evidence="5">Regulatory protein of the TOL plasmid xyl operons. XylS activates the xylXYZLTEGFJQKIH operon required for the degradation of toluene, m-xylene and p-xylene.</text>
</comment>
<dbReference type="PROSITE" id="PS00041">
    <property type="entry name" value="HTH_ARAC_FAMILY_1"/>
    <property type="match status" value="1"/>
</dbReference>
<dbReference type="PANTHER" id="PTHR46796">
    <property type="entry name" value="HTH-TYPE TRANSCRIPTIONAL ACTIVATOR RHAS-RELATED"/>
    <property type="match status" value="1"/>
</dbReference>